<dbReference type="Pfam" id="PF14435">
    <property type="entry name" value="SUKH-4"/>
    <property type="match status" value="1"/>
</dbReference>
<dbReference type="Proteomes" id="UP000305778">
    <property type="component" value="Unassembled WGS sequence"/>
</dbReference>
<dbReference type="EMBL" id="SUMC01000046">
    <property type="protein sequence ID" value="TKA04832.1"/>
    <property type="molecule type" value="Genomic_DNA"/>
</dbReference>
<protein>
    <recommendedName>
        <fullName evidence="3">SUKH-4 immunity protein of toxin-antitoxin system</fullName>
    </recommendedName>
</protein>
<evidence type="ECO:0008006" key="3">
    <source>
        <dbReference type="Google" id="ProtNLM"/>
    </source>
</evidence>
<reference evidence="1 2" key="1">
    <citation type="submission" date="2019-04" db="EMBL/GenBank/DDBJ databases">
        <title>Streptomyces oryziradicis sp. nov., a novel actinomycete isolated from rhizosphere soil of rice (Oryza sativa L.).</title>
        <authorList>
            <person name="Li C."/>
        </authorList>
    </citation>
    <scope>NUCLEOTIDE SEQUENCE [LARGE SCALE GENOMIC DNA]</scope>
    <source>
        <strain evidence="1 2">NEAU-C40</strain>
    </source>
</reference>
<gene>
    <name evidence="1" type="ORF">FCI23_34250</name>
</gene>
<organism evidence="1 2">
    <name type="scientific">Actinacidiphila oryziradicis</name>
    <dbReference type="NCBI Taxonomy" id="2571141"/>
    <lineage>
        <taxon>Bacteria</taxon>
        <taxon>Bacillati</taxon>
        <taxon>Actinomycetota</taxon>
        <taxon>Actinomycetes</taxon>
        <taxon>Kitasatosporales</taxon>
        <taxon>Streptomycetaceae</taxon>
        <taxon>Actinacidiphila</taxon>
    </lineage>
</organism>
<dbReference type="InterPro" id="IPR025851">
    <property type="entry name" value="SUKH-4"/>
</dbReference>
<dbReference type="AlphaFoldDB" id="A0A4U0S716"/>
<dbReference type="OrthoDB" id="3868171at2"/>
<proteinExistence type="predicted"/>
<keyword evidence="2" id="KW-1185">Reference proteome</keyword>
<name>A0A4U0S716_9ACTN</name>
<sequence length="287" mass="31206">MSARARSTAPVTDDGTLRIFGPVGPDEPAGAPAHRLTGLRVPAGVGPYFTTSDRDPVPLGEYAAATGHRVAREECADWARLGGDNGFELCADAEGTVRAVLLDYDENDRFVNSSPEAFASGLGELREALRVILGTDRPSTATAAFDRLTERLRALDPRAFAERENWWPLVLDDIRDTASVENFAAFEHLDPEDGKRIVTQAGAIAQHPEERLWTTLNAAGVEPGQVLRVHTDLQACFMPGHYCSLWLAQLFPHAEMTHSFPYGETADSRAEGIRRLREATDDPAAGA</sequence>
<dbReference type="Pfam" id="PF14440">
    <property type="entry name" value="XOO_2897-deam"/>
    <property type="match status" value="1"/>
</dbReference>
<accession>A0A4U0S716</accession>
<evidence type="ECO:0000313" key="2">
    <source>
        <dbReference type="Proteomes" id="UP000305778"/>
    </source>
</evidence>
<comment type="caution">
    <text evidence="1">The sequence shown here is derived from an EMBL/GenBank/DDBJ whole genome shotgun (WGS) entry which is preliminary data.</text>
</comment>
<dbReference type="InterPro" id="IPR032722">
    <property type="entry name" value="Deaminase_XOO_2897"/>
</dbReference>
<evidence type="ECO:0000313" key="1">
    <source>
        <dbReference type="EMBL" id="TKA04832.1"/>
    </source>
</evidence>